<feature type="transmembrane region" description="Helical" evidence="2">
    <location>
        <begin position="62"/>
        <end position="82"/>
    </location>
</feature>
<accession>A0AAD6MRP4</accession>
<reference evidence="3" key="2">
    <citation type="submission" date="2023-01" db="EMBL/GenBank/DDBJ databases">
        <authorList>
            <person name="Petersen C."/>
        </authorList>
    </citation>
    <scope>NUCLEOTIDE SEQUENCE</scope>
    <source>
        <strain evidence="3">IBT 17514</strain>
    </source>
</reference>
<evidence type="ECO:0000313" key="4">
    <source>
        <dbReference type="Proteomes" id="UP001215712"/>
    </source>
</evidence>
<sequence length="330" mass="36721">MEDNITSQRAALGLHCILGAVSLAGLEVTSRNDNFDPTWAETKGFGYIGTILATLFEEAATISLLFIFFELLHCIITTLPVSNFTHSRIQITHWVLFGIAGLIALLRFGFTAYTYGVGYSGSDGGDLDDFRRVTGAYGLTIAIISFEIMIWLGVLNICIEPRKNRRGMKTPLTTMLAGSVFFVTNTLMDAITDVLWYMENDFIDTSASAYNAIQICHVLLYLGIYALVLLCCLKWKFIIGDFPGKMESLAEKDSESEGPKQQKRPVELVAESRAHEPDSREVLEADSRRFYETDSSLMVEADAECQQTCVRSTRNVETRGPVCELEASRP</sequence>
<reference evidence="3" key="1">
    <citation type="journal article" date="2023" name="IMA Fungus">
        <title>Comparative genomic study of the Penicillium genus elucidates a diverse pangenome and 15 lateral gene transfer events.</title>
        <authorList>
            <person name="Petersen C."/>
            <person name="Sorensen T."/>
            <person name="Nielsen M.R."/>
            <person name="Sondergaard T.E."/>
            <person name="Sorensen J.L."/>
            <person name="Fitzpatrick D.A."/>
            <person name="Frisvad J.C."/>
            <person name="Nielsen K.L."/>
        </authorList>
    </citation>
    <scope>NUCLEOTIDE SEQUENCE</scope>
    <source>
        <strain evidence="3">IBT 17514</strain>
    </source>
</reference>
<dbReference type="EMBL" id="JAQJAN010000019">
    <property type="protein sequence ID" value="KAJ5709131.1"/>
    <property type="molecule type" value="Genomic_DNA"/>
</dbReference>
<evidence type="ECO:0000256" key="1">
    <source>
        <dbReference type="SAM" id="MobiDB-lite"/>
    </source>
</evidence>
<evidence type="ECO:0000313" key="3">
    <source>
        <dbReference type="EMBL" id="KAJ5709131.1"/>
    </source>
</evidence>
<feature type="transmembrane region" description="Helical" evidence="2">
    <location>
        <begin position="171"/>
        <end position="192"/>
    </location>
</feature>
<organism evidence="3 4">
    <name type="scientific">Penicillium malachiteum</name>
    <dbReference type="NCBI Taxonomy" id="1324776"/>
    <lineage>
        <taxon>Eukaryota</taxon>
        <taxon>Fungi</taxon>
        <taxon>Dikarya</taxon>
        <taxon>Ascomycota</taxon>
        <taxon>Pezizomycotina</taxon>
        <taxon>Eurotiomycetes</taxon>
        <taxon>Eurotiomycetidae</taxon>
        <taxon>Eurotiales</taxon>
        <taxon>Aspergillaceae</taxon>
        <taxon>Penicillium</taxon>
    </lineage>
</organism>
<feature type="transmembrane region" description="Helical" evidence="2">
    <location>
        <begin position="94"/>
        <end position="116"/>
    </location>
</feature>
<keyword evidence="2" id="KW-0472">Membrane</keyword>
<gene>
    <name evidence="3" type="ORF">N7493_010465</name>
</gene>
<comment type="caution">
    <text evidence="3">The sequence shown here is derived from an EMBL/GenBank/DDBJ whole genome shotgun (WGS) entry which is preliminary data.</text>
</comment>
<keyword evidence="4" id="KW-1185">Reference proteome</keyword>
<dbReference type="Proteomes" id="UP001215712">
    <property type="component" value="Unassembled WGS sequence"/>
</dbReference>
<dbReference type="AlphaFoldDB" id="A0AAD6MRP4"/>
<feature type="region of interest" description="Disordered" evidence="1">
    <location>
        <begin position="250"/>
        <end position="282"/>
    </location>
</feature>
<name>A0AAD6MRP4_9EURO</name>
<evidence type="ECO:0000256" key="2">
    <source>
        <dbReference type="SAM" id="Phobius"/>
    </source>
</evidence>
<protein>
    <submittedName>
        <fullName evidence="3">Uncharacterized protein</fullName>
    </submittedName>
</protein>
<proteinExistence type="predicted"/>
<feature type="transmembrane region" description="Helical" evidence="2">
    <location>
        <begin position="212"/>
        <end position="233"/>
    </location>
</feature>
<feature type="transmembrane region" description="Helical" evidence="2">
    <location>
        <begin position="136"/>
        <end position="159"/>
    </location>
</feature>
<keyword evidence="2" id="KW-1133">Transmembrane helix</keyword>
<keyword evidence="2" id="KW-0812">Transmembrane</keyword>